<evidence type="ECO:0000313" key="2">
    <source>
        <dbReference type="EMBL" id="RDY08954.1"/>
    </source>
</evidence>
<dbReference type="Proteomes" id="UP000257109">
    <property type="component" value="Unassembled WGS sequence"/>
</dbReference>
<dbReference type="AlphaFoldDB" id="A0A371I1W7"/>
<name>A0A371I1W7_MUCPR</name>
<keyword evidence="3" id="KW-1185">Reference proteome</keyword>
<dbReference type="EMBL" id="QJKJ01001172">
    <property type="protein sequence ID" value="RDY08954.1"/>
    <property type="molecule type" value="Genomic_DNA"/>
</dbReference>
<protein>
    <submittedName>
        <fullName evidence="2">Uncharacterized protein</fullName>
    </submittedName>
</protein>
<evidence type="ECO:0000256" key="1">
    <source>
        <dbReference type="SAM" id="MobiDB-lite"/>
    </source>
</evidence>
<comment type="caution">
    <text evidence="2">The sequence shown here is derived from an EMBL/GenBank/DDBJ whole genome shotgun (WGS) entry which is preliminary data.</text>
</comment>
<proteinExistence type="predicted"/>
<evidence type="ECO:0000313" key="3">
    <source>
        <dbReference type="Proteomes" id="UP000257109"/>
    </source>
</evidence>
<gene>
    <name evidence="2" type="ORF">CR513_06758</name>
</gene>
<reference evidence="2" key="1">
    <citation type="submission" date="2018-05" db="EMBL/GenBank/DDBJ databases">
        <title>Draft genome of Mucuna pruriens seed.</title>
        <authorList>
            <person name="Nnadi N.E."/>
            <person name="Vos R."/>
            <person name="Hasami M.H."/>
            <person name="Devisetty U.K."/>
            <person name="Aguiy J.C."/>
        </authorList>
    </citation>
    <scope>NUCLEOTIDE SEQUENCE [LARGE SCALE GENOMIC DNA]</scope>
    <source>
        <strain evidence="2">JCA_2017</strain>
    </source>
</reference>
<dbReference type="PANTHER" id="PTHR34808">
    <property type="entry name" value="EXPRESSED PROTEIN"/>
    <property type="match status" value="1"/>
</dbReference>
<feature type="compositionally biased region" description="Basic and acidic residues" evidence="1">
    <location>
        <begin position="24"/>
        <end position="35"/>
    </location>
</feature>
<organism evidence="2 3">
    <name type="scientific">Mucuna pruriens</name>
    <name type="common">Velvet bean</name>
    <name type="synonym">Dolichos pruriens</name>
    <dbReference type="NCBI Taxonomy" id="157652"/>
    <lineage>
        <taxon>Eukaryota</taxon>
        <taxon>Viridiplantae</taxon>
        <taxon>Streptophyta</taxon>
        <taxon>Embryophyta</taxon>
        <taxon>Tracheophyta</taxon>
        <taxon>Spermatophyta</taxon>
        <taxon>Magnoliopsida</taxon>
        <taxon>eudicotyledons</taxon>
        <taxon>Gunneridae</taxon>
        <taxon>Pentapetalae</taxon>
        <taxon>rosids</taxon>
        <taxon>fabids</taxon>
        <taxon>Fabales</taxon>
        <taxon>Fabaceae</taxon>
        <taxon>Papilionoideae</taxon>
        <taxon>50 kb inversion clade</taxon>
        <taxon>NPAAA clade</taxon>
        <taxon>indigoferoid/millettioid clade</taxon>
        <taxon>Phaseoleae</taxon>
        <taxon>Mucuna</taxon>
    </lineage>
</organism>
<dbReference type="PANTHER" id="PTHR34808:SF6">
    <property type="match status" value="1"/>
</dbReference>
<accession>A0A371I1W7</accession>
<dbReference type="OrthoDB" id="603047at2759"/>
<sequence>MKHHSAEKKDNTDKPLTTMPPPLKLERKPSIDTEPKTLLHDELKMAREAALKIINSHTKEEALKIFLTGLVPVATSSKQVKEDSVVSDCDDE</sequence>
<feature type="region of interest" description="Disordered" evidence="1">
    <location>
        <begin position="1"/>
        <end position="35"/>
    </location>
</feature>
<feature type="non-terminal residue" evidence="2">
    <location>
        <position position="1"/>
    </location>
</feature>